<evidence type="ECO:0008006" key="4">
    <source>
        <dbReference type="Google" id="ProtNLM"/>
    </source>
</evidence>
<evidence type="ECO:0000256" key="1">
    <source>
        <dbReference type="SAM" id="Phobius"/>
    </source>
</evidence>
<protein>
    <recommendedName>
        <fullName evidence="4">AsmA domain-containing protein</fullName>
    </recommendedName>
</protein>
<keyword evidence="1" id="KW-0472">Membrane</keyword>
<feature type="transmembrane region" description="Helical" evidence="1">
    <location>
        <begin position="5"/>
        <end position="23"/>
    </location>
</feature>
<dbReference type="OrthoDB" id="5401764at2"/>
<name>A0A1E5Q7B9_9PROT</name>
<evidence type="ECO:0000313" key="2">
    <source>
        <dbReference type="EMBL" id="OEJ66923.1"/>
    </source>
</evidence>
<dbReference type="Proteomes" id="UP000095347">
    <property type="component" value="Unassembled WGS sequence"/>
</dbReference>
<evidence type="ECO:0000313" key="3">
    <source>
        <dbReference type="Proteomes" id="UP000095347"/>
    </source>
</evidence>
<reference evidence="3" key="1">
    <citation type="submission" date="2016-07" db="EMBL/GenBank/DDBJ databases">
        <authorList>
            <person name="Florea S."/>
            <person name="Webb J.S."/>
            <person name="Jaromczyk J."/>
            <person name="Schardl C.L."/>
        </authorList>
    </citation>
    <scope>NUCLEOTIDE SEQUENCE [LARGE SCALE GENOMIC DNA]</scope>
    <source>
        <strain evidence="3">MV-1</strain>
    </source>
</reference>
<keyword evidence="1" id="KW-0812">Transmembrane</keyword>
<dbReference type="RefSeq" id="WP_069958129.1">
    <property type="nucleotide sequence ID" value="NZ_MCGG01000027.1"/>
</dbReference>
<organism evidence="2 3">
    <name type="scientific">Magnetovibrio blakemorei</name>
    <dbReference type="NCBI Taxonomy" id="28181"/>
    <lineage>
        <taxon>Bacteria</taxon>
        <taxon>Pseudomonadati</taxon>
        <taxon>Pseudomonadota</taxon>
        <taxon>Alphaproteobacteria</taxon>
        <taxon>Rhodospirillales</taxon>
        <taxon>Magnetovibrionaceae</taxon>
        <taxon>Magnetovibrio</taxon>
    </lineage>
</organism>
<comment type="caution">
    <text evidence="2">The sequence shown here is derived from an EMBL/GenBank/DDBJ whole genome shotgun (WGS) entry which is preliminary data.</text>
</comment>
<dbReference type="EMBL" id="MCGG01000027">
    <property type="protein sequence ID" value="OEJ66923.1"/>
    <property type="molecule type" value="Genomic_DNA"/>
</dbReference>
<dbReference type="AlphaFoldDB" id="A0A1E5Q7B9"/>
<keyword evidence="1" id="KW-1133">Transmembrane helix</keyword>
<keyword evidence="3" id="KW-1185">Reference proteome</keyword>
<proteinExistence type="predicted"/>
<accession>A0A1E5Q7B9</accession>
<sequence length="277" mass="27953">MFQKIAIGLGVLIVVIAVGIYYLSQNAGNMVAGVIKDEGSRVTQVPVDVSAVDISLTDLKAGLRGLTVGNPTGFKTDRAISLGEISVKIAKDWSMDVIVIDEVMVNAPEITYEIGTGGSNIAAIQKNVEDSLKAMGGSAEKAPADEEKAGPKIVINNFYIKNGKINVSSSLLQGTTLPVALPDIHLKDIGKDNKDGSDGASTAQVIDEVMTAITKKAGTAAGSLDLSALGLSDISGTASKVGAAAKDAATGALKGAGDTLGGAGEGIGGAVKGLFGK</sequence>
<dbReference type="STRING" id="28181.BEN30_11045"/>
<gene>
    <name evidence="2" type="ORF">BEN30_11045</name>
</gene>